<comment type="caution">
    <text evidence="5">Lacks conserved residue(s) required for the propagation of feature annotation.</text>
</comment>
<evidence type="ECO:0000313" key="10">
    <source>
        <dbReference type="EMBL" id="CEM17430.1"/>
    </source>
</evidence>
<feature type="domain" description="EGF-like" evidence="8">
    <location>
        <begin position="768"/>
        <end position="808"/>
    </location>
</feature>
<feature type="domain" description="EGF-like" evidence="8">
    <location>
        <begin position="2678"/>
        <end position="2718"/>
    </location>
</feature>
<dbReference type="PROSITE" id="PS50026">
    <property type="entry name" value="EGF_3"/>
    <property type="match status" value="19"/>
</dbReference>
<gene>
    <name evidence="10" type="ORF">Cvel_3665</name>
</gene>
<dbReference type="InterPro" id="IPR018097">
    <property type="entry name" value="EGF_Ca-bd_CS"/>
</dbReference>
<keyword evidence="7" id="KW-1133">Transmembrane helix</keyword>
<dbReference type="PROSITE" id="PS50825">
    <property type="entry name" value="HYR"/>
    <property type="match status" value="2"/>
</dbReference>
<dbReference type="InterPro" id="IPR000742">
    <property type="entry name" value="EGF"/>
</dbReference>
<feature type="domain" description="EGF-like" evidence="8">
    <location>
        <begin position="3498"/>
        <end position="3533"/>
    </location>
</feature>
<keyword evidence="4" id="KW-1015">Disulfide bond</keyword>
<dbReference type="InterPro" id="IPR000152">
    <property type="entry name" value="EGF-type_Asp/Asn_hydroxyl_site"/>
</dbReference>
<feature type="domain" description="EGF-like" evidence="8">
    <location>
        <begin position="3180"/>
        <end position="3221"/>
    </location>
</feature>
<feature type="domain" description="EGF-like" evidence="8">
    <location>
        <begin position="3453"/>
        <end position="3497"/>
    </location>
</feature>
<keyword evidence="7" id="KW-0812">Transmembrane</keyword>
<feature type="domain" description="EGF-like" evidence="8">
    <location>
        <begin position="1493"/>
        <end position="1533"/>
    </location>
</feature>
<dbReference type="InterPro" id="IPR009030">
    <property type="entry name" value="Growth_fac_rcpt_cys_sf"/>
</dbReference>
<sequence length="4415" mass="471370">MRACSCQSNPARGTQRRPLPTQSTARLVLLLCFWVAGLDLIRHSSALFDCALGGHNCDANAECSNAVLSFTCACNTGFGGDGVVCGIEIPPLDIGRGDSDGFTWTKDAVNLYNGVVTIYKDYTGSVCPGVYRVLTPGGWANDPGVSTSVASNEWLPSSLFDGHTGAGVKGWCSPPGTAAGSSDPADSEVHIILQTPCAVVLGGYSWEPRAGDHTSAPTAMNVSGANSGSGPWTLLHTFEGVSWSSFDPKLWHVDALLEPLSFFRFTIRRVQNPTPDFACGEISTLYAASWTDVDECTQGSHNCHSSASCTDTGSSFTCSCNSGFSGDGVSSCTDWDECDPNRTIIERDEFDVLESRWSKDEPDPLKTEISVTQGKLLLNSSEAVSLWVVGREDAPILWTPPPVSGIYTARTNVRLLDFPTQMVAGFAVFDSDGDNVDFHFGPHRWGTTNAVCFQVIGGGEHCNTANDAVTTAVTLEMHSEGNGVFDFYTWTDPADPSTKVAVRLNHDNTVTRSRVGLFMKTGHFGSSEFDWFELEYQAEVDECAAGLHNCDTSCSNTNGSFTCDFRIPPPDIGRGDSANFTWTKDVNFLFNGYPTIYTHYEGHVCPGQYRVYTSEEWEDYPGLVTTVDSIENMPSSLFDGSAKGSAWKTMAKFAGLNAHSEAAVDVILEAPCFFGLKSYAWQAQASSPSRNPSSMSILGGNSSAGPWTVLDSYTGVTSWVVDETKTFNASVTEGRFNFFMFRLQRANKNGVEYYSGDQAYLVTPAWFEVDECATGSHNCAAHATCTNTNGSFTCACPEGLDGDGIACRIRVPPLDIGRGDSDAFTWTKDVANLFNNTVTIYTSYHGPTCPGEYRVFSPDGWMDSLGVTTSVDDAEWLPSSTFDGDLNGKGWRTGVFVAGQSNAGESAVDLILGTPCYMTLGGYGMQAGTCCPKRNPSAMNVSGSNSTDGPWTTLHSFSGWTDWVESLVREIDLTENLGLGPFRFFRFTLRKTQAVSDTNAQMGTLWLYAASWTELDECAAGVHNCDPQATCTNTNGSFTCACNGGLEGDGVACGIRIPPADIGRGDNSGNTWMEDDVTLHGGNATFYKHYGGAVCPGEYRVFAPDGWLPDCNPSSLFDGSDSGNPFATLPQVSGLDAATDSQESIFLGTPCFVTLAGYAWQAREDGNPEQNPSAMNLSASNSTEGPWILLHSFGGVTNWVQGEIKTWAVNDRVGPFRFFRFTIKRVQSSSDTWASGDQAMLFATDISELDECAAKVHNCDPQATCTNTNGSFTCACSGTLEGDGVACGIRIPPADIGRGDVTSFTWTKDDQTLYNGHVTIYKEYTGAVCPGVYRVYASNSWHLTPGVNTTVIEHEHLPSSLFDGSTLGEPWAAYGVSHQGSVSESNNYLILGTPCYLSLAGYAWQARCCGWVGQNPASLNISGANSTDGPWTTLHSFSEVLDWETDALKIWPTVNSGVGPFRFFRFTVRRIQSPSYDAASGAQAYLLGAVITELDECAAGVHNCHQKGVCTNTNGSFTCACPAGMDGDGLWCGFVIPPQDIGRGDSGDFTWTKDTQNLYNGFVTIYKNYTGSVCPGEYRVFAADDWHTNPGLTTAVAVQEHLPSSLFDGSTQGTPWAPRDGVPPSTWTLTTDPHKKTILLQTPCFMTLDGYAWQSRRVLYPEQNPSVMELSASNFTTGPWTTLHSFENVTNWSLDEVKSWPVNIQTETFRVFRFVIRKVSYTSNWSTPSGGAAFFYASSFTDVDECALGAHNCHPLGSCLNMIGSFTCTCPSDMESLGNAGTMCGVRIPPPDIGRGDYDAFTWTYDSSIQYGGYGSVYTDYGGSVCPGKYSVYTDKQWHTSYLPSSLFDGSLEGNPWRTTGNDVAGALSANESDVNIILGTPCLIKLSGYKWHSRTGGYENQNPSMMNVSASNSTEGPWTQLHSFSGMTDWQTNQTREFVADVQDGHFKFFRFNIRRVQNSAPDNVAGPLAFLVAAAVSELDECTEGIHNCDPQAVCTNTNGSFTCACNAGLDGDGVACGIRIPPADIGRGDNNLFTWTKDTTTLLGGHLSIFTLYNGDVCPGEYRVFAPNSWLSNPGLSTSINTGECLPSSMFDGSIEEFPAHSPAANIPGSTNTTEADFQIILKTPCYVTLSGYALQGRNHAEALRQSPSALNVSGANDTSGPWTLLHSFDGVSSWAQGEVKTWAANVRVGLFRFFRFTVRRVTEPTDWYFSIGQAFLYASAVKELDECTAGVHNCDPLGTCKNTNGSFTCACPTGMPDEWGDGTFCGTRIPPADIGRGDNNVFTWTKDVNVLLGGHVSMYTNYSGSVCPGEFRVFAPNGWNGNPGVTTSVASGEYLPSSFFDGSELENPFHSPTNNIAGLNSATESHLEIILQTPCLITLGGYAIQGRSSTGAHLVSPSALNVSASNSTDGPWTPLHSFDGVSTWARSEIKSWHPAVYAGPFRFFKFVVRRVSSPGNNWFAAAQAFIYASSVTDIGRGDSSEFTWTKDDRHLFNGIVTIYKDYRGAVCPGEYRVYSPNGWLNNPGVTTSVASTEWLASSAFDGSAEIKPWASRDPFVAGLATVAESAEHIILGTPCYVAMAGYTIQARRDANVFHTPSALNVSGSNSTNGPWVTLHSFTGVSDWVLGENKTWYVDAPLPGGPCRFFRFTTRRISRDADSYVAITQAFIIAESVTELDECTEGVHNCDPQATCTNTNGSFTCACNAGLDGDGVACGIRIPPADIGMGNNRNFTWTKDKGTLFNGVVSIFKDYGGDVCPGQYRVFAPHSWFQNPGVTADLSNVQEEHLPSSAFDGSVEQADFASPHGDIAGLTSATESDFQVILKTPCYLTMGGFAVQARGVSSFATQTPSAMTVAGANSTSGPWTALHSFNNVTDWQQGEQKVWSAEIRAGPFNFFRFTIRRIISDSENYASFAQAHLYAAAIAELDECAAGVHNCDPQATCTNTNGSFTCACSGTLEGDGVACGVRIPPPDIGRGDPADFTWHKDDQKLFNGVVTLYKNYTGAVCPGEYRVYAPGSWLNNPGVTTSVDPTEWLPSSLFDGLGNYRAFCTSNTATGTVAGLSTNSSESAVEVILETPCFVSLAGYTWQAGNDAKYNHTPSAMNVSGSNSTSGPWTILHSFSGVSNWAAAETKSFAADVRSGPFRFFKFTIRRIQQTNAGNACGHQAFLYASQWTAYAGLDECATGVHNCHPQATCSNTGSSFTCTCNSGYEGDAVSICGISIPPSDIGRGDSDLFTWTKDDQTLYNSHVTFYKEYSGGGVCAGKYRVYSSGSWVGDTGDTTVASSVESPPSSLFDRDSNGLPWRSVNAVAGVNDTIESDEYLILQTPCLVTVDGFAWSAETPSESPSAMNLSGANSTGGPWTALSSFSGVMDWYPGETKTWAASVIAGPFNFFRFSVRRVNSGTAGSAADIDECATGVHNCNPQANCSNTNGSFACACTGGYEGNGTFCEDLNECLNATLNDCDASFATCSNTVGSFDCACNAGLTGNGTVGSCSDADECLAGVDNCHAGALCSNTNGSFECHCNTGFNDTGMGAGMPAGTDCSDIDECASAIHDCAVSADCNNTWGSFSCICGSGLFGPGTFCADSDECSLNLHDCSSIGTCTNTPGSFTCACPLGYSSADGGVTCTDSDECSLNLHDCSSIGTCTNTPGSFTCACPLGYSSADGGVTCTDDDECSLGVHNCDLHASCTNSDGSFYCSCGFGFGGNGVFCVASIQVACGATNAFQRTAVNGVPPDVCLFEASSQATVLKLNMPEPYRATFKCPSGFSVNTNGGPVTVKCEALSQLSAAFPPSSVSCNPMECSGVAPQVPVGGTMTPSSAPNGFWQPLDSVVFTCNDGYLEVGSQTVTCSGVDGADPPEAMWQDDSGISGCERESVHLHECVRQCDGTVTCAGETPKAPTYGLMTPSSPPDGDSWKTGDSVAFSCPPPLVLYGDSGKSCSPVPLKKEARWNDYSIRTVCRDVTPPSFDCPDYTTKTDPSSSQAQIGAYTSVSITDPGGIVNVVRDPDVPRSFPAGDTPVTITATDTEGNTGSCSFTVNVEDKEAPTVLCPPDINRNQILQDPLPISFPVAPVVFDNVDAPTKILVSFSHPSGFGFVPGQTTVKVSASDSSGNVGTCTFLVRVAACPYGSERVAQTAPCICRSVFVLTLSPCGLTSNHDYTYWTSGKCVPCPPFTSCLGTMFGKEKELQSDGSLVQTQKASEGSSRRLQSGGGQEFVGVREKRYEAGQHPRPKPESGYALAQLFPTAIVVECPIGQTCEETVFTETERGYAQPNVTCAEGMRGPVCSQCDVGFYRATPDALCQRCFHITLQVTYAVLGFLGVQVLVIFYTGMNTVPSEDDEKTHIVAIRVLLNFMSLIGFIGMINIASLELPEGFPSLDELIPGIPSINGVLSTDCILEPLLLAAGLVKWGGMK</sequence>
<dbReference type="PhylomeDB" id="A0A0G4FSX3"/>
<protein>
    <recommendedName>
        <fullName evidence="11">EGF-like domain-containing protein</fullName>
    </recommendedName>
</protein>
<dbReference type="Gene3D" id="2.10.25.10">
    <property type="entry name" value="Laminin"/>
    <property type="match status" value="20"/>
</dbReference>
<dbReference type="SMART" id="SM00179">
    <property type="entry name" value="EGF_CA"/>
    <property type="match status" value="20"/>
</dbReference>
<evidence type="ECO:0000256" key="3">
    <source>
        <dbReference type="ARBA" id="ARBA00022737"/>
    </source>
</evidence>
<evidence type="ECO:0008006" key="11">
    <source>
        <dbReference type="Google" id="ProtNLM"/>
    </source>
</evidence>
<feature type="domain" description="EGF-like" evidence="8">
    <location>
        <begin position="1742"/>
        <end position="1785"/>
    </location>
</feature>
<dbReference type="PROSITE" id="PS00010">
    <property type="entry name" value="ASX_HYDROXYL"/>
    <property type="match status" value="19"/>
</dbReference>
<feature type="domain" description="EGF-like" evidence="8">
    <location>
        <begin position="46"/>
        <end position="86"/>
    </location>
</feature>
<keyword evidence="3" id="KW-0677">Repeat</keyword>
<dbReference type="InterPro" id="IPR001881">
    <property type="entry name" value="EGF-like_Ca-bd_dom"/>
</dbReference>
<dbReference type="FunFam" id="2.10.25.10:FF:000038">
    <property type="entry name" value="Fibrillin 2"/>
    <property type="match status" value="17"/>
</dbReference>
<feature type="transmembrane region" description="Helical" evidence="7">
    <location>
        <begin position="4345"/>
        <end position="4368"/>
    </location>
</feature>
<keyword evidence="7" id="KW-0472">Membrane</keyword>
<evidence type="ECO:0000256" key="5">
    <source>
        <dbReference type="PROSITE-ProRule" id="PRU00076"/>
    </source>
</evidence>
<dbReference type="PANTHER" id="PTHR24039">
    <property type="entry name" value="FIBRILLIN-RELATED"/>
    <property type="match status" value="1"/>
</dbReference>
<feature type="domain" description="EGF-like" evidence="8">
    <location>
        <begin position="2927"/>
        <end position="2967"/>
    </location>
</feature>
<feature type="domain" description="EGF-like" evidence="8">
    <location>
        <begin position="3631"/>
        <end position="3673"/>
    </location>
</feature>
<feature type="domain" description="EGF-like" evidence="8">
    <location>
        <begin position="1248"/>
        <end position="1288"/>
    </location>
</feature>
<keyword evidence="2" id="KW-0732">Signal</keyword>
<feature type="domain" description="EGF-like" evidence="8">
    <location>
        <begin position="1014"/>
        <end position="1054"/>
    </location>
</feature>
<evidence type="ECO:0000256" key="4">
    <source>
        <dbReference type="ARBA" id="ARBA00023157"/>
    </source>
</evidence>
<feature type="domain" description="HYR" evidence="9">
    <location>
        <begin position="3962"/>
        <end position="4041"/>
    </location>
</feature>
<dbReference type="InterPro" id="IPR049883">
    <property type="entry name" value="NOTCH1_EGF-like"/>
</dbReference>
<dbReference type="VEuPathDB" id="CryptoDB:Cvel_3665"/>
<feature type="domain" description="EGF-like" evidence="8">
    <location>
        <begin position="3547"/>
        <end position="3587"/>
    </location>
</feature>
<keyword evidence="1 5" id="KW-0245">EGF-like domain</keyword>
<feature type="domain" description="EGF-like" evidence="8">
    <location>
        <begin position="1980"/>
        <end position="2020"/>
    </location>
</feature>
<feature type="domain" description="EGF-like" evidence="8">
    <location>
        <begin position="292"/>
        <end position="333"/>
    </location>
</feature>
<dbReference type="Pfam" id="PF07645">
    <property type="entry name" value="EGF_CA"/>
    <property type="match status" value="10"/>
</dbReference>
<evidence type="ECO:0000259" key="9">
    <source>
        <dbReference type="PROSITE" id="PS50825"/>
    </source>
</evidence>
<feature type="domain" description="EGF-like" evidence="8">
    <location>
        <begin position="3674"/>
        <end position="3714"/>
    </location>
</feature>
<dbReference type="EMBL" id="CDMZ01000584">
    <property type="protein sequence ID" value="CEM17430.1"/>
    <property type="molecule type" value="Genomic_DNA"/>
</dbReference>
<name>A0A0G4FSX3_9ALVE</name>
<dbReference type="Pfam" id="PF02494">
    <property type="entry name" value="HYR"/>
    <property type="match status" value="2"/>
</dbReference>
<dbReference type="PROSITE" id="PS01186">
    <property type="entry name" value="EGF_2"/>
    <property type="match status" value="7"/>
</dbReference>
<accession>A0A0G4FSX3</accession>
<reference evidence="10" key="1">
    <citation type="submission" date="2014-11" db="EMBL/GenBank/DDBJ databases">
        <authorList>
            <person name="Otto D Thomas"/>
            <person name="Naeem Raeece"/>
        </authorList>
    </citation>
    <scope>NUCLEOTIDE SEQUENCE</scope>
</reference>
<feature type="domain" description="EGF-like" evidence="8">
    <location>
        <begin position="3588"/>
        <end position="3630"/>
    </location>
</feature>
<evidence type="ECO:0000256" key="1">
    <source>
        <dbReference type="ARBA" id="ARBA00022536"/>
    </source>
</evidence>
<dbReference type="Pfam" id="PF12947">
    <property type="entry name" value="EGF_3"/>
    <property type="match status" value="10"/>
</dbReference>
<dbReference type="SUPFAM" id="SSF57184">
    <property type="entry name" value="Growth factor receptor domain"/>
    <property type="match status" value="5"/>
</dbReference>
<dbReference type="PROSITE" id="PS01187">
    <property type="entry name" value="EGF_CA"/>
    <property type="match status" value="13"/>
</dbReference>
<dbReference type="SMART" id="SM00181">
    <property type="entry name" value="EGF"/>
    <property type="match status" value="20"/>
</dbReference>
<dbReference type="InterPro" id="IPR024731">
    <property type="entry name" value="NELL2-like_EGF"/>
</dbReference>
<organism evidence="10">
    <name type="scientific">Chromera velia CCMP2878</name>
    <dbReference type="NCBI Taxonomy" id="1169474"/>
    <lineage>
        <taxon>Eukaryota</taxon>
        <taxon>Sar</taxon>
        <taxon>Alveolata</taxon>
        <taxon>Colpodellida</taxon>
        <taxon>Chromeraceae</taxon>
        <taxon>Chromera</taxon>
    </lineage>
</organism>
<dbReference type="PANTHER" id="PTHR24039:SF58">
    <property type="entry name" value="EGF-LIKE DOMAIN-CONTAINING PROTEIN"/>
    <property type="match status" value="1"/>
</dbReference>
<feature type="domain" description="HYR" evidence="9">
    <location>
        <begin position="4042"/>
        <end position="4126"/>
    </location>
</feature>
<dbReference type="CDD" id="cd00054">
    <property type="entry name" value="EGF_CA"/>
    <property type="match status" value="18"/>
</dbReference>
<feature type="domain" description="EGF-like" evidence="8">
    <location>
        <begin position="3412"/>
        <end position="3452"/>
    </location>
</feature>
<evidence type="ECO:0000256" key="6">
    <source>
        <dbReference type="SAM" id="MobiDB-lite"/>
    </source>
</evidence>
<proteinExistence type="predicted"/>
<feature type="compositionally biased region" description="Polar residues" evidence="6">
    <location>
        <begin position="4191"/>
        <end position="4201"/>
    </location>
</feature>
<dbReference type="InterPro" id="IPR003410">
    <property type="entry name" value="HYR_dom"/>
</dbReference>
<dbReference type="SUPFAM" id="SSF57196">
    <property type="entry name" value="EGF/Laminin"/>
    <property type="match status" value="3"/>
</dbReference>
<evidence type="ECO:0000256" key="2">
    <source>
        <dbReference type="ARBA" id="ARBA00022729"/>
    </source>
</evidence>
<feature type="transmembrane region" description="Helical" evidence="7">
    <location>
        <begin position="4313"/>
        <end position="4333"/>
    </location>
</feature>
<feature type="region of interest" description="Disordered" evidence="6">
    <location>
        <begin position="4191"/>
        <end position="4215"/>
    </location>
</feature>
<feature type="domain" description="EGF-like" evidence="8">
    <location>
        <begin position="2227"/>
        <end position="2265"/>
    </location>
</feature>
<evidence type="ECO:0000256" key="7">
    <source>
        <dbReference type="SAM" id="Phobius"/>
    </source>
</evidence>
<evidence type="ECO:0000259" key="8">
    <source>
        <dbReference type="PROSITE" id="PS50026"/>
    </source>
</evidence>
<dbReference type="GO" id="GO:0005509">
    <property type="term" value="F:calcium ion binding"/>
    <property type="evidence" value="ECO:0007669"/>
    <property type="project" value="InterPro"/>
</dbReference>